<dbReference type="STRING" id="626937.HMPREF3293_02334"/>
<gene>
    <name evidence="1" type="ORF">HMPREF3293_02334</name>
</gene>
<sequence length="44" mass="5235">MGCLIDLILLPNFHPVNYFFSKSKFFYFCILFAKTEVLLELFPD</sequence>
<comment type="caution">
    <text evidence="1">The sequence shown here is derived from an EMBL/GenBank/DDBJ whole genome shotgun (WGS) entry which is preliminary data.</text>
</comment>
<accession>A0A136Q365</accession>
<name>A0A136Q365_9FIRM</name>
<proteinExistence type="predicted"/>
<evidence type="ECO:0000313" key="2">
    <source>
        <dbReference type="Proteomes" id="UP000070366"/>
    </source>
</evidence>
<reference evidence="1 2" key="1">
    <citation type="submission" date="2016-02" db="EMBL/GenBank/DDBJ databases">
        <authorList>
            <person name="Wen L."/>
            <person name="He K."/>
            <person name="Yang H."/>
        </authorList>
    </citation>
    <scope>NUCLEOTIDE SEQUENCE [LARGE SCALE GENOMIC DNA]</scope>
    <source>
        <strain evidence="1 2">DSM 22607</strain>
    </source>
</reference>
<dbReference type="EMBL" id="LSZW01000063">
    <property type="protein sequence ID" value="KXK65077.1"/>
    <property type="molecule type" value="Genomic_DNA"/>
</dbReference>
<dbReference type="Proteomes" id="UP000070366">
    <property type="component" value="Unassembled WGS sequence"/>
</dbReference>
<protein>
    <submittedName>
        <fullName evidence="1">Uncharacterized protein</fullName>
    </submittedName>
</protein>
<organism evidence="1 2">
    <name type="scientific">Christensenella minuta</name>
    <dbReference type="NCBI Taxonomy" id="626937"/>
    <lineage>
        <taxon>Bacteria</taxon>
        <taxon>Bacillati</taxon>
        <taxon>Bacillota</taxon>
        <taxon>Clostridia</taxon>
        <taxon>Christensenellales</taxon>
        <taxon>Christensenellaceae</taxon>
        <taxon>Christensenella</taxon>
    </lineage>
</organism>
<keyword evidence="2" id="KW-1185">Reference proteome</keyword>
<evidence type="ECO:0000313" key="1">
    <source>
        <dbReference type="EMBL" id="KXK65077.1"/>
    </source>
</evidence>
<dbReference type="AlphaFoldDB" id="A0A136Q365"/>